<dbReference type="Proteomes" id="UP000305647">
    <property type="component" value="Unassembled WGS sequence"/>
</dbReference>
<dbReference type="EMBL" id="SPRC01000020">
    <property type="protein sequence ID" value="TIB79914.1"/>
    <property type="molecule type" value="Genomic_DNA"/>
</dbReference>
<dbReference type="EMBL" id="SPRX01000009">
    <property type="protein sequence ID" value="TIC67924.1"/>
    <property type="molecule type" value="Genomic_DNA"/>
</dbReference>
<comment type="caution">
    <text evidence="5">The sequence shown here is derived from an EMBL/GenBank/DDBJ whole genome shotgun (WGS) entry which is preliminary data.</text>
</comment>
<keyword evidence="1" id="KW-0677">Repeat</keyword>
<dbReference type="InterPro" id="IPR000504">
    <property type="entry name" value="RRM_dom"/>
</dbReference>
<dbReference type="SUPFAM" id="SSF54928">
    <property type="entry name" value="RNA-binding domain, RBD"/>
    <property type="match status" value="2"/>
</dbReference>
<proteinExistence type="predicted"/>
<dbReference type="InterPro" id="IPR035979">
    <property type="entry name" value="RBD_domain_sf"/>
</dbReference>
<accession>A0A4T0MAD5</accession>
<evidence type="ECO:0000313" key="8">
    <source>
        <dbReference type="EMBL" id="TIC67924.1"/>
    </source>
</evidence>
<feature type="domain" description="RRM" evidence="4">
    <location>
        <begin position="223"/>
        <end position="300"/>
    </location>
</feature>
<reference evidence="9 10" key="1">
    <citation type="submission" date="2019-03" db="EMBL/GenBank/DDBJ databases">
        <title>Sequencing 25 genomes of Wallemia mellicola.</title>
        <authorList>
            <person name="Gostincar C."/>
        </authorList>
    </citation>
    <scope>NUCLEOTIDE SEQUENCE [LARGE SCALE GENOMIC DNA]</scope>
    <source>
        <strain evidence="6 10">EXF-1262</strain>
        <strain evidence="5 11">EXF-6152</strain>
        <strain evidence="8 12">EXF-757</strain>
        <strain evidence="7 9">EXF-8738</strain>
    </source>
</reference>
<dbReference type="Pfam" id="PF00076">
    <property type="entry name" value="RRM_1"/>
    <property type="match status" value="1"/>
</dbReference>
<keyword evidence="2 3" id="KW-0694">RNA-binding</keyword>
<dbReference type="InterPro" id="IPR012677">
    <property type="entry name" value="Nucleotide-bd_a/b_plait_sf"/>
</dbReference>
<dbReference type="EMBL" id="SPRH01000010">
    <property type="protein sequence ID" value="TIC02732.1"/>
    <property type="molecule type" value="Genomic_DNA"/>
</dbReference>
<dbReference type="Proteomes" id="UP000310708">
    <property type="component" value="Unassembled WGS sequence"/>
</dbReference>
<gene>
    <name evidence="8" type="ORF">E3Q01_01044</name>
    <name evidence="7" type="ORF">E3Q10_01671</name>
    <name evidence="6" type="ORF">E3Q17_01314</name>
    <name evidence="5" type="ORF">E3Q22_02203</name>
</gene>
<dbReference type="SMART" id="SM00360">
    <property type="entry name" value="RRM"/>
    <property type="match status" value="3"/>
</dbReference>
<name>A0A4T0MAD5_9BASI</name>
<evidence type="ECO:0000256" key="3">
    <source>
        <dbReference type="PROSITE-ProRule" id="PRU00176"/>
    </source>
</evidence>
<dbReference type="PANTHER" id="PTHR24012">
    <property type="entry name" value="RNA BINDING PROTEIN"/>
    <property type="match status" value="1"/>
</dbReference>
<organism evidence="5 11">
    <name type="scientific">Wallemia mellicola</name>
    <dbReference type="NCBI Taxonomy" id="1708541"/>
    <lineage>
        <taxon>Eukaryota</taxon>
        <taxon>Fungi</taxon>
        <taxon>Dikarya</taxon>
        <taxon>Basidiomycota</taxon>
        <taxon>Wallemiomycotina</taxon>
        <taxon>Wallemiomycetes</taxon>
        <taxon>Wallemiales</taxon>
        <taxon>Wallemiaceae</taxon>
        <taxon>Wallemia</taxon>
    </lineage>
</organism>
<evidence type="ECO:0000313" key="9">
    <source>
        <dbReference type="Proteomes" id="UP000305647"/>
    </source>
</evidence>
<protein>
    <recommendedName>
        <fullName evidence="4">RRM domain-containing protein</fullName>
    </recommendedName>
</protein>
<dbReference type="Gene3D" id="3.30.70.330">
    <property type="match status" value="2"/>
</dbReference>
<dbReference type="PROSITE" id="PS50102">
    <property type="entry name" value="RRM"/>
    <property type="match status" value="1"/>
</dbReference>
<evidence type="ECO:0000313" key="5">
    <source>
        <dbReference type="EMBL" id="TIB79914.1"/>
    </source>
</evidence>
<dbReference type="Proteomes" id="UP000307169">
    <property type="component" value="Unassembled WGS sequence"/>
</dbReference>
<dbReference type="GO" id="GO:0003723">
    <property type="term" value="F:RNA binding"/>
    <property type="evidence" value="ECO:0007669"/>
    <property type="project" value="UniProtKB-UniRule"/>
</dbReference>
<evidence type="ECO:0000313" key="11">
    <source>
        <dbReference type="Proteomes" id="UP000310685"/>
    </source>
</evidence>
<evidence type="ECO:0000313" key="10">
    <source>
        <dbReference type="Proteomes" id="UP000307169"/>
    </source>
</evidence>
<dbReference type="AlphaFoldDB" id="A0A4T0MAD5"/>
<evidence type="ECO:0000256" key="2">
    <source>
        <dbReference type="ARBA" id="ARBA00022884"/>
    </source>
</evidence>
<evidence type="ECO:0000313" key="7">
    <source>
        <dbReference type="EMBL" id="TIC31280.1"/>
    </source>
</evidence>
<evidence type="ECO:0000256" key="1">
    <source>
        <dbReference type="ARBA" id="ARBA00022737"/>
    </source>
</evidence>
<evidence type="ECO:0000259" key="4">
    <source>
        <dbReference type="PROSITE" id="PS50102"/>
    </source>
</evidence>
<dbReference type="EMBL" id="SPRO01000013">
    <property type="protein sequence ID" value="TIC31280.1"/>
    <property type="molecule type" value="Genomic_DNA"/>
</dbReference>
<sequence>MSYHPIVKEPKLALKGYNSNTTNEQDIANELQGCLPLRIRLNYDSEDVEANVEFKMLESAEKAFTLYRNLRFSDKNIELLPYDDNNNLITHIPQSISTPKIFRNLPTTITPDAVYNLTRLYGPIHSIRMINAGVAVVEAWDEDTANNLESEMHCSDVDGQLISVTTYIPPHTNELQPKASAFVPQHQKKHGLVTPLPNSPGSYFGHGPGQQVQYTGTNLVDPCNLFVKNLDHSLESNNLFDHFKSYGHIVSARVMRDENDNSRGFGFVSYQFPESAKTALHAMNGVTIGSKSITVRFHEPKQLRQEKLAAKFAKSGDRLTPSLGLQTPISPVPSDYGGMDNYLTSPPLSTTPLGQRRGSGSYFKAALGAEVIPSLEEFKAMTLPMRNEILAGHMARILSQNGLGEMEVIDKLLINNKLEDLVILLNDNDALIERSQQVQQEMNNLNVGLNALRIDQGGASRAGSMISQSGYISQQSEKERLIMSVQNLGEPDSEKIGEMLNSLGKKERALCLFSNDYLIQKVRDARVLMEAMEGDDDEVKPEMKTEENQNMTAAEVLEKAIKEKTIYDEELYKQTVDYYNSLAHLEVKTQKQKIGENLFKQIKLNGFKSNIAKLTIKILDNEDLKSLILLIKIYPEYLNLIICKY</sequence>
<evidence type="ECO:0000313" key="6">
    <source>
        <dbReference type="EMBL" id="TIC02732.1"/>
    </source>
</evidence>
<evidence type="ECO:0000313" key="12">
    <source>
        <dbReference type="Proteomes" id="UP000310708"/>
    </source>
</evidence>
<dbReference type="Proteomes" id="UP000310685">
    <property type="component" value="Unassembled WGS sequence"/>
</dbReference>